<evidence type="ECO:0000256" key="3">
    <source>
        <dbReference type="ARBA" id="ARBA00022801"/>
    </source>
</evidence>
<dbReference type="InterPro" id="IPR020579">
    <property type="entry name" value="Exonuc_VII_lsu_C"/>
</dbReference>
<dbReference type="Proteomes" id="UP000004816">
    <property type="component" value="Unassembled WGS sequence"/>
</dbReference>
<evidence type="ECO:0000256" key="5">
    <source>
        <dbReference type="HAMAP-Rule" id="MF_00378"/>
    </source>
</evidence>
<dbReference type="GO" id="GO:0003676">
    <property type="term" value="F:nucleic acid binding"/>
    <property type="evidence" value="ECO:0007669"/>
    <property type="project" value="InterPro"/>
</dbReference>
<dbReference type="HAMAP" id="MF_00378">
    <property type="entry name" value="Exonuc_7_L"/>
    <property type="match status" value="1"/>
</dbReference>
<evidence type="ECO:0000259" key="7">
    <source>
        <dbReference type="Pfam" id="PF02601"/>
    </source>
</evidence>
<evidence type="ECO:0000259" key="8">
    <source>
        <dbReference type="Pfam" id="PF13742"/>
    </source>
</evidence>
<keyword evidence="3 5" id="KW-0378">Hydrolase</keyword>
<comment type="similarity">
    <text evidence="5 6">Belongs to the XseA family.</text>
</comment>
<keyword evidence="10" id="KW-1185">Reference proteome</keyword>
<evidence type="ECO:0000313" key="10">
    <source>
        <dbReference type="Proteomes" id="UP000004816"/>
    </source>
</evidence>
<reference evidence="9 10" key="1">
    <citation type="journal article" date="2011" name="Stand. Genomic Sci.">
        <title>High quality draft genome sequence of Segniliparus rugosus CDC 945(T)= (ATCC BAA-974(T)).</title>
        <authorList>
            <person name="Earl A.M."/>
            <person name="Desjardins C.A."/>
            <person name="Fitzgerald M.G."/>
            <person name="Arachchi H.M."/>
            <person name="Zeng Q."/>
            <person name="Mehta T."/>
            <person name="Griggs A."/>
            <person name="Birren B.W."/>
            <person name="Toney N.C."/>
            <person name="Carr J."/>
            <person name="Posey J."/>
            <person name="Butler W.R."/>
        </authorList>
    </citation>
    <scope>NUCLEOTIDE SEQUENCE [LARGE SCALE GENOMIC DNA]</scope>
    <source>
        <strain evidence="10">ATCC BAA-974 / DSM 45345 / CCUG 50838 / CIP 108380 / JCM 13579 / CDC 945</strain>
    </source>
</reference>
<evidence type="ECO:0000256" key="2">
    <source>
        <dbReference type="ARBA" id="ARBA00022722"/>
    </source>
</evidence>
<comment type="function">
    <text evidence="5">Bidirectionally degrades single-stranded DNA into large acid-insoluble oligonucleotides, which are then degraded further into small acid-soluble oligonucleotides.</text>
</comment>
<sequence length="410" mass="43595">MSGGPGDKGANAEDSPWSVKTVAMKIAGWIDRLGSIWITGQIAELSARPGSRVAFVTLRDTAENVSLQIMCPMKLLKENPEIKEGSEVVVHGKPSFYTARGTLAIWADQIRAVGVGELLARIERLRKQLAAEGLTDPRRKRPLPFLPAGVGLVTGRASAAQQDVLSIARARWPQVRFHLREVAVQGPGAAQAVIAALRELQGLSGVEVIILARGGGSVEDLLTFSEEALCRAVAACPVPVVSAIGHETDRPLVDDVADVRAATPTDAAKRTVPDVAVERSRLHEMRGRSAAALRAWVDREQARLAALAARPVLADPHAMLRARADGLVGARDALRRSILGRLERERHAVAASAARLAALGPAATLARGYALVQSADGELLRDPSQTKTGDRLRIRLAGGVLGAMTTKEIP</sequence>
<gene>
    <name evidence="5" type="primary">xseA</name>
    <name evidence="9" type="ORF">HMPREF9336_04317</name>
</gene>
<name>U1N8K4_SEGRC</name>
<evidence type="ECO:0000256" key="1">
    <source>
        <dbReference type="ARBA" id="ARBA00022490"/>
    </source>
</evidence>
<dbReference type="STRING" id="679197.HMPREF9336_04317"/>
<accession>U1N8K4</accession>
<dbReference type="InterPro" id="IPR003753">
    <property type="entry name" value="Exonuc_VII_L"/>
</dbReference>
<dbReference type="EMBL" id="ACZI02000003">
    <property type="protein sequence ID" value="ERG69173.1"/>
    <property type="molecule type" value="Genomic_DNA"/>
</dbReference>
<dbReference type="Pfam" id="PF13742">
    <property type="entry name" value="tRNA_anti_2"/>
    <property type="match status" value="1"/>
</dbReference>
<dbReference type="PANTHER" id="PTHR30008">
    <property type="entry name" value="EXODEOXYRIBONUCLEASE 7 LARGE SUBUNIT"/>
    <property type="match status" value="1"/>
</dbReference>
<keyword evidence="4 5" id="KW-0269">Exonuclease</keyword>
<dbReference type="CDD" id="cd04489">
    <property type="entry name" value="ExoVII_LU_OBF"/>
    <property type="match status" value="1"/>
</dbReference>
<evidence type="ECO:0000313" key="9">
    <source>
        <dbReference type="EMBL" id="ERG69173.1"/>
    </source>
</evidence>
<evidence type="ECO:0000256" key="4">
    <source>
        <dbReference type="ARBA" id="ARBA00022839"/>
    </source>
</evidence>
<dbReference type="HOGENOM" id="CLU_023625_2_1_11"/>
<keyword evidence="1 5" id="KW-0963">Cytoplasm</keyword>
<comment type="caution">
    <text evidence="9">The sequence shown here is derived from an EMBL/GenBank/DDBJ whole genome shotgun (WGS) entry which is preliminary data.</text>
</comment>
<dbReference type="GO" id="GO:0009318">
    <property type="term" value="C:exodeoxyribonuclease VII complex"/>
    <property type="evidence" value="ECO:0007669"/>
    <property type="project" value="UniProtKB-UniRule"/>
</dbReference>
<proteinExistence type="inferred from homology"/>
<organism evidence="9 10">
    <name type="scientific">Segniliparus rugosus (strain ATCC BAA-974 / DSM 45345 / CCUG 50838 / CIP 108380 / JCM 13579 / CDC 945)</name>
    <dbReference type="NCBI Taxonomy" id="679197"/>
    <lineage>
        <taxon>Bacteria</taxon>
        <taxon>Bacillati</taxon>
        <taxon>Actinomycetota</taxon>
        <taxon>Actinomycetes</taxon>
        <taxon>Mycobacteriales</taxon>
        <taxon>Segniliparaceae</taxon>
        <taxon>Segniliparus</taxon>
    </lineage>
</organism>
<keyword evidence="2 5" id="KW-0540">Nuclease</keyword>
<comment type="subcellular location">
    <subcellularLocation>
        <location evidence="5 6">Cytoplasm</location>
    </subcellularLocation>
</comment>
<dbReference type="eggNOG" id="COG1570">
    <property type="taxonomic scope" value="Bacteria"/>
</dbReference>
<protein>
    <recommendedName>
        <fullName evidence="5">Exodeoxyribonuclease 7 large subunit</fullName>
        <ecNumber evidence="5">3.1.11.6</ecNumber>
    </recommendedName>
    <alternativeName>
        <fullName evidence="5">Exodeoxyribonuclease VII large subunit</fullName>
        <shortName evidence="5">Exonuclease VII large subunit</shortName>
    </alternativeName>
</protein>
<feature type="domain" description="OB-fold nucleic acid binding" evidence="8">
    <location>
        <begin position="17"/>
        <end position="111"/>
    </location>
</feature>
<dbReference type="NCBIfam" id="TIGR00237">
    <property type="entry name" value="xseA"/>
    <property type="match status" value="1"/>
</dbReference>
<dbReference type="AlphaFoldDB" id="U1N8K4"/>
<evidence type="ECO:0000256" key="6">
    <source>
        <dbReference type="RuleBase" id="RU004355"/>
    </source>
</evidence>
<dbReference type="GO" id="GO:0005737">
    <property type="term" value="C:cytoplasm"/>
    <property type="evidence" value="ECO:0007669"/>
    <property type="project" value="UniProtKB-SubCell"/>
</dbReference>
<dbReference type="InterPro" id="IPR025824">
    <property type="entry name" value="OB-fold_nuc-bd_dom"/>
</dbReference>
<feature type="domain" description="Exonuclease VII large subunit C-terminal" evidence="7">
    <location>
        <begin position="135"/>
        <end position="346"/>
    </location>
</feature>
<comment type="subunit">
    <text evidence="5">Heterooligomer composed of large and small subunits.</text>
</comment>
<dbReference type="Pfam" id="PF02601">
    <property type="entry name" value="Exonuc_VII_L"/>
    <property type="match status" value="1"/>
</dbReference>
<comment type="catalytic activity">
    <reaction evidence="5 6">
        <text>Exonucleolytic cleavage in either 5'- to 3'- or 3'- to 5'-direction to yield nucleoside 5'-phosphates.</text>
        <dbReference type="EC" id="3.1.11.6"/>
    </reaction>
</comment>
<dbReference type="GO" id="GO:0008855">
    <property type="term" value="F:exodeoxyribonuclease VII activity"/>
    <property type="evidence" value="ECO:0007669"/>
    <property type="project" value="UniProtKB-UniRule"/>
</dbReference>
<dbReference type="RefSeq" id="WP_021030709.1">
    <property type="nucleotide sequence ID" value="NZ_KI391954.1"/>
</dbReference>
<dbReference type="GO" id="GO:0006308">
    <property type="term" value="P:DNA catabolic process"/>
    <property type="evidence" value="ECO:0007669"/>
    <property type="project" value="UniProtKB-UniRule"/>
</dbReference>
<dbReference type="PANTHER" id="PTHR30008:SF0">
    <property type="entry name" value="EXODEOXYRIBONUCLEASE 7 LARGE SUBUNIT"/>
    <property type="match status" value="1"/>
</dbReference>
<dbReference type="EC" id="3.1.11.6" evidence="5"/>